<evidence type="ECO:0000256" key="1">
    <source>
        <dbReference type="PIRNR" id="PIRNR037226"/>
    </source>
</evidence>
<dbReference type="OrthoDB" id="9781032at2"/>
<dbReference type="Gene3D" id="3.40.630.10">
    <property type="entry name" value="Zn peptidases"/>
    <property type="match status" value="1"/>
</dbReference>
<dbReference type="Gene3D" id="3.30.70.360">
    <property type="match status" value="1"/>
</dbReference>
<proteinExistence type="inferred from homology"/>
<dbReference type="RefSeq" id="WP_070352036.1">
    <property type="nucleotide sequence ID" value="NZ_CP043474.1"/>
</dbReference>
<comment type="caution">
    <text evidence="3">The sequence shown here is derived from an EMBL/GenBank/DDBJ whole genome shotgun (WGS) entry which is preliminary data.</text>
</comment>
<dbReference type="SUPFAM" id="SSF53187">
    <property type="entry name" value="Zn-dependent exopeptidases"/>
    <property type="match status" value="1"/>
</dbReference>
<dbReference type="PIRSF" id="PIRSF037226">
    <property type="entry name" value="Amidohydrolase_ACY1L2_prd"/>
    <property type="match status" value="1"/>
</dbReference>
<gene>
    <name evidence="3" type="ORF">BEL07_05135</name>
</gene>
<dbReference type="Proteomes" id="UP000178953">
    <property type="component" value="Unassembled WGS sequence"/>
</dbReference>
<dbReference type="InterPro" id="IPR011650">
    <property type="entry name" value="Peptidase_M20_dimer"/>
</dbReference>
<name>A0A1E8Q8B4_9MYCO</name>
<dbReference type="Pfam" id="PF07687">
    <property type="entry name" value="M20_dimer"/>
    <property type="match status" value="1"/>
</dbReference>
<dbReference type="GO" id="GO:0005737">
    <property type="term" value="C:cytoplasm"/>
    <property type="evidence" value="ECO:0007669"/>
    <property type="project" value="TreeGrafter"/>
</dbReference>
<reference evidence="3 4" key="1">
    <citation type="submission" date="2016-09" db="EMBL/GenBank/DDBJ databases">
        <title>genome sequence of Mycobacterium sp. 739 SCH.</title>
        <authorList>
            <person name="Greninger A.L."/>
            <person name="Qin X."/>
            <person name="Jerome K."/>
            <person name="Vora S."/>
            <person name="Quinn K."/>
        </authorList>
    </citation>
    <scope>NUCLEOTIDE SEQUENCE [LARGE SCALE GENOMIC DNA]</scope>
    <source>
        <strain evidence="3 4">SCH</strain>
    </source>
</reference>
<dbReference type="Pfam" id="PF01546">
    <property type="entry name" value="Peptidase_M20"/>
    <property type="match status" value="1"/>
</dbReference>
<dbReference type="AlphaFoldDB" id="A0A1E8Q8B4"/>
<dbReference type="CDD" id="cd05672">
    <property type="entry name" value="M20_ACY1L2-like"/>
    <property type="match status" value="1"/>
</dbReference>
<accession>A0A1E8Q8B4</accession>
<dbReference type="GO" id="GO:0046657">
    <property type="term" value="P:folic acid catabolic process"/>
    <property type="evidence" value="ECO:0007669"/>
    <property type="project" value="TreeGrafter"/>
</dbReference>
<dbReference type="InterPro" id="IPR036264">
    <property type="entry name" value="Bact_exopeptidase_dim_dom"/>
</dbReference>
<evidence type="ECO:0000313" key="3">
    <source>
        <dbReference type="EMBL" id="OFJ54747.1"/>
    </source>
</evidence>
<dbReference type="InterPro" id="IPR017439">
    <property type="entry name" value="Amidohydrolase"/>
</dbReference>
<evidence type="ECO:0000259" key="2">
    <source>
        <dbReference type="Pfam" id="PF07687"/>
    </source>
</evidence>
<keyword evidence="4" id="KW-1185">Reference proteome</keyword>
<dbReference type="EMBL" id="MCHX01000009">
    <property type="protein sequence ID" value="OFJ54747.1"/>
    <property type="molecule type" value="Genomic_DNA"/>
</dbReference>
<dbReference type="SUPFAM" id="SSF55031">
    <property type="entry name" value="Bacterial exopeptidase dimerisation domain"/>
    <property type="match status" value="1"/>
</dbReference>
<dbReference type="NCBIfam" id="TIGR01891">
    <property type="entry name" value="amidohydrolases"/>
    <property type="match status" value="1"/>
</dbReference>
<feature type="domain" description="Peptidase M20 dimerisation" evidence="2">
    <location>
        <begin position="170"/>
        <end position="258"/>
    </location>
</feature>
<dbReference type="GO" id="GO:0016805">
    <property type="term" value="F:dipeptidase activity"/>
    <property type="evidence" value="ECO:0007669"/>
    <property type="project" value="InterPro"/>
</dbReference>
<dbReference type="GO" id="GO:0071713">
    <property type="term" value="F:para-aminobenzoyl-glutamate hydrolase activity"/>
    <property type="evidence" value="ECO:0007669"/>
    <property type="project" value="TreeGrafter"/>
</dbReference>
<dbReference type="InterPro" id="IPR017144">
    <property type="entry name" value="Xaa-Arg_dipeptidase"/>
</dbReference>
<dbReference type="InterPro" id="IPR052030">
    <property type="entry name" value="Peptidase_M20/M20A_hydrolases"/>
</dbReference>
<sequence length="394" mass="40607">MPSASAATVVEEAVVRRGNDLIELSHAIHAEPELAFEEFRSCAKTQTLVAERGFEVTHAAGGLDTAFRAEFGNGDLVIGVCAEYDALPEIGHACGHNVIAASAVGTALALAEVADDLGLTVVLMGTPAEEAGGGKVLMLEAGVFDDVAATVMLHPGPLDIARARSLALSQVAVTYTGRESHAAVAPFLGLNAADAITVAQVAIGLLRQQMAPGHMAHGIVTNGGQATNVIPGHAAMAYTMRANDAASLHELEARMSDCFLAGAIATGCEYRVEPTEPAYLELTPDRWLAEVFRDEMVRVGRSPVGADVEAAFPLGSTDMGNVTHVMPGIHPIVGIDAGGASVHQPGFTAAAAGPSADDAVVRGAVMLARTVVRLAETGAERDRVLAAAERRSAS</sequence>
<dbReference type="InterPro" id="IPR002933">
    <property type="entry name" value="Peptidase_M20"/>
</dbReference>
<evidence type="ECO:0000313" key="4">
    <source>
        <dbReference type="Proteomes" id="UP000178953"/>
    </source>
</evidence>
<dbReference type="FunFam" id="3.30.70.360:FF:000004">
    <property type="entry name" value="Peptidase M20 domain-containing protein 2"/>
    <property type="match status" value="1"/>
</dbReference>
<dbReference type="PANTHER" id="PTHR30575">
    <property type="entry name" value="PEPTIDASE M20"/>
    <property type="match status" value="1"/>
</dbReference>
<dbReference type="PANTHER" id="PTHR30575:SF0">
    <property type="entry name" value="XAA-ARG DIPEPTIDASE"/>
    <property type="match status" value="1"/>
</dbReference>
<comment type="similarity">
    <text evidence="1">Belongs to the peptidase M20A family.</text>
</comment>
<organism evidence="3 4">
    <name type="scientific">Mycolicibacterium grossiae</name>
    <dbReference type="NCBI Taxonomy" id="1552759"/>
    <lineage>
        <taxon>Bacteria</taxon>
        <taxon>Bacillati</taxon>
        <taxon>Actinomycetota</taxon>
        <taxon>Actinomycetes</taxon>
        <taxon>Mycobacteriales</taxon>
        <taxon>Mycobacteriaceae</taxon>
        <taxon>Mycolicibacterium</taxon>
    </lineage>
</organism>
<protein>
    <recommendedName>
        <fullName evidence="1">Peptidase M20 domain-containing protein 2</fullName>
    </recommendedName>
</protein>